<evidence type="ECO:0000313" key="5">
    <source>
        <dbReference type="EMBL" id="OAQ74542.1"/>
    </source>
</evidence>
<dbReference type="Pfam" id="PF18142">
    <property type="entry name" value="SLATT_fungal"/>
    <property type="match status" value="1"/>
</dbReference>
<keyword evidence="2" id="KW-1133">Transmembrane helix</keyword>
<evidence type="ECO:0000313" key="4">
    <source>
        <dbReference type="EMBL" id="KAK4086547.1"/>
    </source>
</evidence>
<feature type="transmembrane region" description="Helical" evidence="2">
    <location>
        <begin position="122"/>
        <end position="146"/>
    </location>
</feature>
<dbReference type="Proteomes" id="UP000078340">
    <property type="component" value="Unassembled WGS sequence"/>
</dbReference>
<feature type="compositionally biased region" description="Polar residues" evidence="1">
    <location>
        <begin position="271"/>
        <end position="280"/>
    </location>
</feature>
<proteinExistence type="predicted"/>
<reference evidence="4 8" key="3">
    <citation type="journal article" date="2024" name="Microbiol. Resour. Announc.">
        <title>Genome annotations for the ascomycete fungi Trichoderma harzianum, Trichoderma aggressivum, and Purpureocillium lilacinum.</title>
        <authorList>
            <person name="Beijen E.P.W."/>
            <person name="Ohm R.A."/>
        </authorList>
    </citation>
    <scope>NUCLEOTIDE SEQUENCE [LARGE SCALE GENOMIC DNA]</scope>
    <source>
        <strain evidence="4 8">CBS 150709</strain>
    </source>
</reference>
<protein>
    <submittedName>
        <fullName evidence="5">C6 transcription factor</fullName>
    </submittedName>
</protein>
<dbReference type="InterPro" id="IPR041622">
    <property type="entry name" value="SLATT_fungi"/>
</dbReference>
<feature type="region of interest" description="Disordered" evidence="1">
    <location>
        <begin position="271"/>
        <end position="293"/>
    </location>
</feature>
<sequence length="293" mass="31478">MIRQAVRWLLGHDEPRDPEKQQGQAQGQVPHPSDMYPDGSTASRDQQQQQPPPSMNRLSVVPTSEAALVPPTDKLLVFRSLTGIDTVPTLSTSGHASRAAPNHGIYPRIVRAERKAKRGYRVFNVAINACLGIQMIVAAALTALGAANGSRAAVTGFGAVNTIIAGLLTYIKGSGLPNRLKYVADEFRAVREYIEQREREFCLADCPLNPYEEVQIVDDMYGAARQNLDSKQGQGGGGQRGSGVVAAQHGQTGIASSASGLGHMVQRFSKFTESSASTKAPPQCHCEKQSVKE</sequence>
<dbReference type="GeneID" id="28890576"/>
<dbReference type="NCBIfam" id="NF033635">
    <property type="entry name" value="SLATT_fungal"/>
    <property type="match status" value="1"/>
</dbReference>
<feature type="region of interest" description="Disordered" evidence="1">
    <location>
        <begin position="10"/>
        <end position="58"/>
    </location>
</feature>
<dbReference type="EMBL" id="LSBI01000008">
    <property type="protein sequence ID" value="OAQ82651.1"/>
    <property type="molecule type" value="Genomic_DNA"/>
</dbReference>
<feature type="compositionally biased region" description="Basic and acidic residues" evidence="1">
    <location>
        <begin position="10"/>
        <end position="20"/>
    </location>
</feature>
<dbReference type="Proteomes" id="UP000078240">
    <property type="component" value="Unassembled WGS sequence"/>
</dbReference>
<dbReference type="EMBL" id="JAWRVI010000040">
    <property type="protein sequence ID" value="KAK4086547.1"/>
    <property type="molecule type" value="Genomic_DNA"/>
</dbReference>
<dbReference type="PANTHER" id="PTHR38793:SF3">
    <property type="entry name" value="SMODS AND SLOG-ASSOCIATING 2TM EFFECTOR DOMAIN-CONTAINING PROTEIN"/>
    <property type="match status" value="1"/>
</dbReference>
<comment type="caution">
    <text evidence="5">The sequence shown here is derived from an EMBL/GenBank/DDBJ whole genome shotgun (WGS) entry which is preliminary data.</text>
</comment>
<keyword evidence="8" id="KW-1185">Reference proteome</keyword>
<reference evidence="4" key="2">
    <citation type="submission" date="2023-11" db="EMBL/GenBank/DDBJ databases">
        <authorList>
            <person name="Beijen E."/>
            <person name="Ohm R.A."/>
        </authorList>
    </citation>
    <scope>NUCLEOTIDE SEQUENCE</scope>
    <source>
        <strain evidence="4">CBS 150709</strain>
    </source>
</reference>
<feature type="transmembrane region" description="Helical" evidence="2">
    <location>
        <begin position="152"/>
        <end position="171"/>
    </location>
</feature>
<feature type="domain" description="SMODS and SLOG-associating 2TM effector" evidence="3">
    <location>
        <begin position="108"/>
        <end position="227"/>
    </location>
</feature>
<dbReference type="Proteomes" id="UP001287286">
    <property type="component" value="Unassembled WGS sequence"/>
</dbReference>
<dbReference type="EMBL" id="LSBH01000009">
    <property type="protein sequence ID" value="OAQ74542.1"/>
    <property type="molecule type" value="Genomic_DNA"/>
</dbReference>
<evidence type="ECO:0000313" key="8">
    <source>
        <dbReference type="Proteomes" id="UP001287286"/>
    </source>
</evidence>
<dbReference type="AlphaFoldDB" id="A0A179G9Q1"/>
<gene>
    <name evidence="4" type="ORF">Purlil1_9163</name>
    <name evidence="5" type="ORF">VFPBJ_09837</name>
    <name evidence="6" type="ORF">VFPFJ_08454</name>
</gene>
<dbReference type="KEGG" id="plj:28890576"/>
<evidence type="ECO:0000256" key="1">
    <source>
        <dbReference type="SAM" id="MobiDB-lite"/>
    </source>
</evidence>
<dbReference type="RefSeq" id="XP_018175279.1">
    <property type="nucleotide sequence ID" value="XM_018325527.1"/>
</dbReference>
<accession>A0A179G9Q1</accession>
<feature type="region of interest" description="Disordered" evidence="1">
    <location>
        <begin position="227"/>
        <end position="246"/>
    </location>
</feature>
<evidence type="ECO:0000313" key="7">
    <source>
        <dbReference type="Proteomes" id="UP000078240"/>
    </source>
</evidence>
<keyword evidence="2" id="KW-0472">Membrane</keyword>
<dbReference type="OrthoDB" id="4472872at2759"/>
<name>A0A179G9Q1_PURLI</name>
<dbReference type="OMA" id="WRDIREH"/>
<keyword evidence="2" id="KW-0812">Transmembrane</keyword>
<dbReference type="PANTHER" id="PTHR38793">
    <property type="entry name" value="SLATT_FUNGAL DOMAIN-CONTAINING PROTEIN-RELATED"/>
    <property type="match status" value="1"/>
</dbReference>
<reference evidence="5 7" key="1">
    <citation type="submission" date="2016-01" db="EMBL/GenBank/DDBJ databases">
        <title>Biosynthesis of antibiotic leucinostatins and their inhibition on Phytophthora in bio-control Purpureocillium lilacinum.</title>
        <authorList>
            <person name="Wang G."/>
            <person name="Liu Z."/>
            <person name="Lin R."/>
            <person name="Li E."/>
            <person name="Mao Z."/>
            <person name="Ling J."/>
            <person name="Yin W."/>
            <person name="Xie B."/>
        </authorList>
    </citation>
    <scope>NUCLEOTIDE SEQUENCE [LARGE SCALE GENOMIC DNA]</scope>
    <source>
        <strain evidence="5">PLBJ-1</strain>
        <strain evidence="6">PLFJ-1</strain>
    </source>
</reference>
<evidence type="ECO:0000259" key="3">
    <source>
        <dbReference type="Pfam" id="PF18142"/>
    </source>
</evidence>
<organism evidence="5 7">
    <name type="scientific">Purpureocillium lilacinum</name>
    <name type="common">Paecilomyces lilacinus</name>
    <dbReference type="NCBI Taxonomy" id="33203"/>
    <lineage>
        <taxon>Eukaryota</taxon>
        <taxon>Fungi</taxon>
        <taxon>Dikarya</taxon>
        <taxon>Ascomycota</taxon>
        <taxon>Pezizomycotina</taxon>
        <taxon>Sordariomycetes</taxon>
        <taxon>Hypocreomycetidae</taxon>
        <taxon>Hypocreales</taxon>
        <taxon>Ophiocordycipitaceae</taxon>
        <taxon>Purpureocillium</taxon>
    </lineage>
</organism>
<evidence type="ECO:0000313" key="6">
    <source>
        <dbReference type="EMBL" id="OAQ82651.1"/>
    </source>
</evidence>
<evidence type="ECO:0000256" key="2">
    <source>
        <dbReference type="SAM" id="Phobius"/>
    </source>
</evidence>